<dbReference type="PROSITE" id="PS50943">
    <property type="entry name" value="HTH_CROC1"/>
    <property type="match status" value="1"/>
</dbReference>
<evidence type="ECO:0000313" key="2">
    <source>
        <dbReference type="EMBL" id="GAA1083142.1"/>
    </source>
</evidence>
<dbReference type="Gene3D" id="1.25.40.10">
    <property type="entry name" value="Tetratricopeptide repeat domain"/>
    <property type="match status" value="1"/>
</dbReference>
<feature type="domain" description="HTH cro/C1-type" evidence="1">
    <location>
        <begin position="14"/>
        <end position="49"/>
    </location>
</feature>
<sequence>MQRGKSQAELTGPGMSSAYLSRLESGARRPTDRAAGYLAGRLGVPVSVFDEPAELDLADVLATLFALSGADGDAEARDTLAAALASAVNVEPATRWQALSELARLHNSLLDHRAERQTLLELSSLADELNRPALQIHARLRLARCCRHLGDASSTRKTVREALELGSRHDIRVSASDLVRSKLMLISAEAELGDIAEAARLSEEVCESLGDSRGPVAAEAYWTAATVATRQGRFARAKSLLGQAMRVLDSRDDMVLWMRLRLAAASLSLQALPPRTEDAEFLLDALAPALSLVGTGRHRAEFLFLKAHLAFHQGELEEARELCATTAESKDLLSFRDQILLRVLEARVAARSGDANALQPLSVLAAEVQAGGMPELAAEVWRAIAESATAG</sequence>
<protein>
    <recommendedName>
        <fullName evidence="1">HTH cro/C1-type domain-containing protein</fullName>
    </recommendedName>
</protein>
<dbReference type="InterPro" id="IPR010982">
    <property type="entry name" value="Lambda_DNA-bd_dom_sf"/>
</dbReference>
<dbReference type="Gene3D" id="1.10.260.40">
    <property type="entry name" value="lambda repressor-like DNA-binding domains"/>
    <property type="match status" value="1"/>
</dbReference>
<organism evidence="2 3">
    <name type="scientific">Kitasatospora arboriphila</name>
    <dbReference type="NCBI Taxonomy" id="258052"/>
    <lineage>
        <taxon>Bacteria</taxon>
        <taxon>Bacillati</taxon>
        <taxon>Actinomycetota</taxon>
        <taxon>Actinomycetes</taxon>
        <taxon>Kitasatosporales</taxon>
        <taxon>Streptomycetaceae</taxon>
        <taxon>Kitasatospora</taxon>
    </lineage>
</organism>
<reference evidence="2 3" key="1">
    <citation type="journal article" date="2019" name="Int. J. Syst. Evol. Microbiol.">
        <title>The Global Catalogue of Microorganisms (GCM) 10K type strain sequencing project: providing services to taxonomists for standard genome sequencing and annotation.</title>
        <authorList>
            <consortium name="The Broad Institute Genomics Platform"/>
            <consortium name="The Broad Institute Genome Sequencing Center for Infectious Disease"/>
            <person name="Wu L."/>
            <person name="Ma J."/>
        </authorList>
    </citation>
    <scope>NUCLEOTIDE SEQUENCE [LARGE SCALE GENOMIC DNA]</scope>
    <source>
        <strain evidence="2 3">JCM 13002</strain>
    </source>
</reference>
<accession>A0ABN1TGX0</accession>
<gene>
    <name evidence="2" type="ORF">GCM10009663_27770</name>
</gene>
<evidence type="ECO:0000259" key="1">
    <source>
        <dbReference type="PROSITE" id="PS50943"/>
    </source>
</evidence>
<dbReference type="SUPFAM" id="SSF48452">
    <property type="entry name" value="TPR-like"/>
    <property type="match status" value="1"/>
</dbReference>
<keyword evidence="3" id="KW-1185">Reference proteome</keyword>
<dbReference type="CDD" id="cd00093">
    <property type="entry name" value="HTH_XRE"/>
    <property type="match status" value="1"/>
</dbReference>
<proteinExistence type="predicted"/>
<dbReference type="InterPro" id="IPR001387">
    <property type="entry name" value="Cro/C1-type_HTH"/>
</dbReference>
<comment type="caution">
    <text evidence="2">The sequence shown here is derived from an EMBL/GenBank/DDBJ whole genome shotgun (WGS) entry which is preliminary data.</text>
</comment>
<dbReference type="Proteomes" id="UP001499987">
    <property type="component" value="Unassembled WGS sequence"/>
</dbReference>
<dbReference type="InterPro" id="IPR011990">
    <property type="entry name" value="TPR-like_helical_dom_sf"/>
</dbReference>
<evidence type="ECO:0000313" key="3">
    <source>
        <dbReference type="Proteomes" id="UP001499987"/>
    </source>
</evidence>
<name>A0ABN1TGX0_9ACTN</name>
<dbReference type="EMBL" id="BAAALD010000021">
    <property type="protein sequence ID" value="GAA1083142.1"/>
    <property type="molecule type" value="Genomic_DNA"/>
</dbReference>